<reference evidence="2 3" key="1">
    <citation type="journal article" date="2018" name="Biotechnol. Biofuels">
        <title>Integrative visual omics of the white-rot fungus Polyporus brumalis exposes the biotechnological potential of its oxidative enzymes for delignifying raw plant biomass.</title>
        <authorList>
            <person name="Miyauchi S."/>
            <person name="Rancon A."/>
            <person name="Drula E."/>
            <person name="Hage H."/>
            <person name="Chaduli D."/>
            <person name="Favel A."/>
            <person name="Grisel S."/>
            <person name="Henrissat B."/>
            <person name="Herpoel-Gimbert I."/>
            <person name="Ruiz-Duenas F.J."/>
            <person name="Chevret D."/>
            <person name="Hainaut M."/>
            <person name="Lin J."/>
            <person name="Wang M."/>
            <person name="Pangilinan J."/>
            <person name="Lipzen A."/>
            <person name="Lesage-Meessen L."/>
            <person name="Navarro D."/>
            <person name="Riley R."/>
            <person name="Grigoriev I.V."/>
            <person name="Zhou S."/>
            <person name="Raouche S."/>
            <person name="Rosso M.N."/>
        </authorList>
    </citation>
    <scope>NUCLEOTIDE SEQUENCE [LARGE SCALE GENOMIC DNA]</scope>
    <source>
        <strain evidence="2 3">BRFM 1820</strain>
    </source>
</reference>
<evidence type="ECO:0000256" key="1">
    <source>
        <dbReference type="SAM" id="MobiDB-lite"/>
    </source>
</evidence>
<proteinExistence type="predicted"/>
<organism evidence="2 3">
    <name type="scientific">Lentinus brumalis</name>
    <dbReference type="NCBI Taxonomy" id="2498619"/>
    <lineage>
        <taxon>Eukaryota</taxon>
        <taxon>Fungi</taxon>
        <taxon>Dikarya</taxon>
        <taxon>Basidiomycota</taxon>
        <taxon>Agaricomycotina</taxon>
        <taxon>Agaricomycetes</taxon>
        <taxon>Polyporales</taxon>
        <taxon>Polyporaceae</taxon>
        <taxon>Lentinus</taxon>
    </lineage>
</organism>
<dbReference type="AlphaFoldDB" id="A0A371DR23"/>
<feature type="region of interest" description="Disordered" evidence="1">
    <location>
        <begin position="1"/>
        <end position="20"/>
    </location>
</feature>
<dbReference type="Proteomes" id="UP000256964">
    <property type="component" value="Unassembled WGS sequence"/>
</dbReference>
<feature type="region of interest" description="Disordered" evidence="1">
    <location>
        <begin position="60"/>
        <end position="93"/>
    </location>
</feature>
<sequence length="93" mass="9732">MPTEVAQRGVTPCPLMASPDPTPMHRVLNLNDPVLQPDTGCNCNPRLTYRRVRGATHNGHAASLLHGRDGAACSPGQCPPTARHSPPSASSGT</sequence>
<protein>
    <submittedName>
        <fullName evidence="2">Uncharacterized protein</fullName>
    </submittedName>
</protein>
<dbReference type="EMBL" id="KZ857383">
    <property type="protein sequence ID" value="RDX55000.1"/>
    <property type="molecule type" value="Genomic_DNA"/>
</dbReference>
<keyword evidence="3" id="KW-1185">Reference proteome</keyword>
<evidence type="ECO:0000313" key="3">
    <source>
        <dbReference type="Proteomes" id="UP000256964"/>
    </source>
</evidence>
<accession>A0A371DR23</accession>
<gene>
    <name evidence="2" type="ORF">OH76DRAFT_856076</name>
</gene>
<name>A0A371DR23_9APHY</name>
<evidence type="ECO:0000313" key="2">
    <source>
        <dbReference type="EMBL" id="RDX55000.1"/>
    </source>
</evidence>